<reference evidence="2" key="1">
    <citation type="submission" date="2021-03" db="EMBL/GenBank/DDBJ databases">
        <title>Taxonomic study of Clostridium polyendosporum from meadow-gley soil under rice.</title>
        <authorList>
            <person name="Kobayashi H."/>
            <person name="Tanizawa Y."/>
            <person name="Yagura M."/>
        </authorList>
    </citation>
    <scope>NUCLEOTIDE SEQUENCE</scope>
    <source>
        <strain evidence="2">JCM 30710</strain>
    </source>
</reference>
<keyword evidence="1" id="KW-1133">Transmembrane helix</keyword>
<comment type="caution">
    <text evidence="2">The sequence shown here is derived from an EMBL/GenBank/DDBJ whole genome shotgun (WGS) entry which is preliminary data.</text>
</comment>
<keyword evidence="1" id="KW-0472">Membrane</keyword>
<sequence>MLLYKKYARYHSQSYRAYLYYHSEIELIIVLLVNKIFVKLYIFLWNSKIRDLIIRENILFRIVHTINA</sequence>
<name>A0A919RZ97_9CLOT</name>
<dbReference type="EMBL" id="BOPZ01000006">
    <property type="protein sequence ID" value="GIM28333.1"/>
    <property type="molecule type" value="Genomic_DNA"/>
</dbReference>
<feature type="transmembrane region" description="Helical" evidence="1">
    <location>
        <begin position="25"/>
        <end position="45"/>
    </location>
</feature>
<evidence type="ECO:0000256" key="1">
    <source>
        <dbReference type="SAM" id="Phobius"/>
    </source>
</evidence>
<keyword evidence="1" id="KW-0812">Transmembrane</keyword>
<accession>A0A919RZ97</accession>
<keyword evidence="3" id="KW-1185">Reference proteome</keyword>
<proteinExistence type="predicted"/>
<organism evidence="2 3">
    <name type="scientific">Clostridium polyendosporum</name>
    <dbReference type="NCBI Taxonomy" id="69208"/>
    <lineage>
        <taxon>Bacteria</taxon>
        <taxon>Bacillati</taxon>
        <taxon>Bacillota</taxon>
        <taxon>Clostridia</taxon>
        <taxon>Eubacteriales</taxon>
        <taxon>Clostridiaceae</taxon>
        <taxon>Clostridium</taxon>
    </lineage>
</organism>
<dbReference type="AlphaFoldDB" id="A0A919RZ97"/>
<evidence type="ECO:0000313" key="2">
    <source>
        <dbReference type="EMBL" id="GIM28333.1"/>
    </source>
</evidence>
<gene>
    <name evidence="2" type="ORF">CPJCM30710_09990</name>
</gene>
<dbReference type="Proteomes" id="UP000679179">
    <property type="component" value="Unassembled WGS sequence"/>
</dbReference>
<protein>
    <submittedName>
        <fullName evidence="2">Uncharacterized protein</fullName>
    </submittedName>
</protein>
<evidence type="ECO:0000313" key="3">
    <source>
        <dbReference type="Proteomes" id="UP000679179"/>
    </source>
</evidence>